<evidence type="ECO:0000313" key="2">
    <source>
        <dbReference type="EMBL" id="RCH96777.1"/>
    </source>
</evidence>
<accession>A0A367K3M1</accession>
<protein>
    <submittedName>
        <fullName evidence="2">Uncharacterized protein</fullName>
    </submittedName>
</protein>
<reference evidence="2 3" key="1">
    <citation type="journal article" date="2018" name="G3 (Bethesda)">
        <title>Phylogenetic and Phylogenomic Definition of Rhizopus Species.</title>
        <authorList>
            <person name="Gryganskyi A.P."/>
            <person name="Golan J."/>
            <person name="Dolatabadi S."/>
            <person name="Mondo S."/>
            <person name="Robb S."/>
            <person name="Idnurm A."/>
            <person name="Muszewska A."/>
            <person name="Steczkiewicz K."/>
            <person name="Masonjones S."/>
            <person name="Liao H.L."/>
            <person name="Gajdeczka M.T."/>
            <person name="Anike F."/>
            <person name="Vuek A."/>
            <person name="Anishchenko I.M."/>
            <person name="Voigt K."/>
            <person name="de Hoog G.S."/>
            <person name="Smith M.E."/>
            <person name="Heitman J."/>
            <person name="Vilgalys R."/>
            <person name="Stajich J.E."/>
        </authorList>
    </citation>
    <scope>NUCLEOTIDE SEQUENCE [LARGE SCALE GENOMIC DNA]</scope>
    <source>
        <strain evidence="2 3">LSU 92-RS-03</strain>
    </source>
</reference>
<dbReference type="Proteomes" id="UP000253551">
    <property type="component" value="Unassembled WGS sequence"/>
</dbReference>
<feature type="compositionally biased region" description="Basic and acidic residues" evidence="1">
    <location>
        <begin position="357"/>
        <end position="367"/>
    </location>
</feature>
<feature type="compositionally biased region" description="Polar residues" evidence="1">
    <location>
        <begin position="1"/>
        <end position="17"/>
    </location>
</feature>
<organism evidence="2 3">
    <name type="scientific">Rhizopus stolonifer</name>
    <name type="common">Rhizopus nigricans</name>
    <dbReference type="NCBI Taxonomy" id="4846"/>
    <lineage>
        <taxon>Eukaryota</taxon>
        <taxon>Fungi</taxon>
        <taxon>Fungi incertae sedis</taxon>
        <taxon>Mucoromycota</taxon>
        <taxon>Mucoromycotina</taxon>
        <taxon>Mucoromycetes</taxon>
        <taxon>Mucorales</taxon>
        <taxon>Mucorineae</taxon>
        <taxon>Rhizopodaceae</taxon>
        <taxon>Rhizopus</taxon>
    </lineage>
</organism>
<dbReference type="EMBL" id="PJQM01002267">
    <property type="protein sequence ID" value="RCH96777.1"/>
    <property type="molecule type" value="Genomic_DNA"/>
</dbReference>
<evidence type="ECO:0000313" key="3">
    <source>
        <dbReference type="Proteomes" id="UP000253551"/>
    </source>
</evidence>
<keyword evidence="3" id="KW-1185">Reference proteome</keyword>
<comment type="caution">
    <text evidence="2">The sequence shown here is derived from an EMBL/GenBank/DDBJ whole genome shotgun (WGS) entry which is preliminary data.</text>
</comment>
<sequence>MENNDSKSQMTEPTLITQKEEINRPLPRVANKPNVIETHRSSTLRKTPSLVVYEKQIPKPVYLHQDSIYRMEKPRKDDSVKAKSPTSIVDATDKYKISWKEDETGDDLLSPLVTFQTIFDTTDKNDGLSDLLEQKAKELKSQRFKVEEEPKEILPPRLSECLTLSYRKGPQHNPLTLYHTMKMNTGKERTHAYGLAFGHCVQSDSGLSDWMKRPRAPIPIKEHSTWVQTIQQKPKRSLLSTFKKSSKSLYPPTEDIFWASTDTLGRKSTDTIDIQPTNVVSASHALLSNHPTTAKNTRENVDPPARARCITDPRDTTHVLESNTTRLVNKSSRLFSSLGRKPSVKSFTNEKSPSLKPLEKVKESQEQ</sequence>
<dbReference type="AlphaFoldDB" id="A0A367K3M1"/>
<gene>
    <name evidence="2" type="ORF">CU098_010113</name>
</gene>
<name>A0A367K3M1_RHIST</name>
<proteinExistence type="predicted"/>
<feature type="region of interest" description="Disordered" evidence="1">
    <location>
        <begin position="1"/>
        <end position="42"/>
    </location>
</feature>
<feature type="region of interest" description="Disordered" evidence="1">
    <location>
        <begin position="333"/>
        <end position="367"/>
    </location>
</feature>
<dbReference type="OrthoDB" id="2401156at2759"/>
<evidence type="ECO:0000256" key="1">
    <source>
        <dbReference type="SAM" id="MobiDB-lite"/>
    </source>
</evidence>
<feature type="region of interest" description="Disordered" evidence="1">
    <location>
        <begin position="291"/>
        <end position="310"/>
    </location>
</feature>